<feature type="transmembrane region" description="Helical" evidence="1">
    <location>
        <begin position="421"/>
        <end position="444"/>
    </location>
</feature>
<keyword evidence="1" id="KW-1133">Transmembrane helix</keyword>
<feature type="transmembrane region" description="Helical" evidence="1">
    <location>
        <begin position="362"/>
        <end position="384"/>
    </location>
</feature>
<protein>
    <submittedName>
        <fullName evidence="2">DUF3100 domain-containing protein</fullName>
    </submittedName>
</protein>
<keyword evidence="1" id="KW-0472">Membrane</keyword>
<proteinExistence type="predicted"/>
<accession>A0ABU9IWY2</accession>
<keyword evidence="3" id="KW-1185">Reference proteome</keyword>
<dbReference type="InterPro" id="IPR021450">
    <property type="entry name" value="DUF3100"/>
</dbReference>
<keyword evidence="1" id="KW-0812">Transmembrane</keyword>
<feature type="transmembrane region" description="Helical" evidence="1">
    <location>
        <begin position="89"/>
        <end position="112"/>
    </location>
</feature>
<feature type="transmembrane region" description="Helical" evidence="1">
    <location>
        <begin position="178"/>
        <end position="204"/>
    </location>
</feature>
<organism evidence="2 3">
    <name type="scientific">Pseudoxanthomonas putridarboris</name>
    <dbReference type="NCBI Taxonomy" id="752605"/>
    <lineage>
        <taxon>Bacteria</taxon>
        <taxon>Pseudomonadati</taxon>
        <taxon>Pseudomonadota</taxon>
        <taxon>Gammaproteobacteria</taxon>
        <taxon>Lysobacterales</taxon>
        <taxon>Lysobacteraceae</taxon>
        <taxon>Pseudoxanthomonas</taxon>
    </lineage>
</organism>
<evidence type="ECO:0000256" key="1">
    <source>
        <dbReference type="SAM" id="Phobius"/>
    </source>
</evidence>
<dbReference type="EMBL" id="JBBWWT010000001">
    <property type="protein sequence ID" value="MEL1263028.1"/>
    <property type="molecule type" value="Genomic_DNA"/>
</dbReference>
<gene>
    <name evidence="2" type="ORF">AAD027_01390</name>
</gene>
<evidence type="ECO:0000313" key="3">
    <source>
        <dbReference type="Proteomes" id="UP001459204"/>
    </source>
</evidence>
<feature type="transmembrane region" description="Helical" evidence="1">
    <location>
        <begin position="21"/>
        <end position="39"/>
    </location>
</feature>
<dbReference type="Proteomes" id="UP001459204">
    <property type="component" value="Unassembled WGS sequence"/>
</dbReference>
<feature type="transmembrane region" description="Helical" evidence="1">
    <location>
        <begin position="390"/>
        <end position="409"/>
    </location>
</feature>
<comment type="caution">
    <text evidence="2">The sequence shown here is derived from an EMBL/GenBank/DDBJ whole genome shotgun (WGS) entry which is preliminary data.</text>
</comment>
<name>A0ABU9IWY2_9GAMM</name>
<feature type="transmembrane region" description="Helical" evidence="1">
    <location>
        <begin position="210"/>
        <end position="231"/>
    </location>
</feature>
<feature type="transmembrane region" description="Helical" evidence="1">
    <location>
        <begin position="124"/>
        <end position="143"/>
    </location>
</feature>
<reference evidence="2 3" key="1">
    <citation type="submission" date="2024-04" db="EMBL/GenBank/DDBJ databases">
        <title>Draft genome sequence of Pseudoxanthomonas putridarboris WD12.</title>
        <authorList>
            <person name="Oh J."/>
        </authorList>
    </citation>
    <scope>NUCLEOTIDE SEQUENCE [LARGE SCALE GENOMIC DNA]</scope>
    <source>
        <strain evidence="2 3">WD12</strain>
    </source>
</reference>
<feature type="transmembrane region" description="Helical" evidence="1">
    <location>
        <begin position="243"/>
        <end position="272"/>
    </location>
</feature>
<dbReference type="Pfam" id="PF11299">
    <property type="entry name" value="DUF3100"/>
    <property type="match status" value="1"/>
</dbReference>
<evidence type="ECO:0000313" key="2">
    <source>
        <dbReference type="EMBL" id="MEL1263028.1"/>
    </source>
</evidence>
<feature type="transmembrane region" description="Helical" evidence="1">
    <location>
        <begin position="51"/>
        <end position="68"/>
    </location>
</feature>
<sequence>MSESASTPRPTPGSPAFPQKLWLLVLTVLAVTAATEWIGPLSVPLWSAKTVILPMLMALLLTTTLAAFHARFPAGLRLGVPLQRYAGKLLNAALLLFIVKLGLMAGGSMPQLQKVGWALAFQELGHAFGTMVLALPLALLLGIKREAVGATFSIGRENSLVIIGQKYGMQSAEGRGVLAEYITGTVLGAVFITLLASFVASLNIFDPRSLAMGAGMGSGSLMAAALGVITVGQSPEAIKELTAIAAAANLIAGVAGFYFAVFITLPLCNWIYARLEPVLGRTAFARRAPSADDLDPAAALEDEDEHPTFADSIIALLLMVAGIAISNHIGHGVPVLQTLPGAAVMVGIVLIGLLLKRMLRKLPLMLFLAVSATLVTIPGGWPLAGAIAETIGQVQFMSITTTVLALAGFSVARKLPMFRRLGWRIVLVSLTATAGTFIGAAAIAEFFH</sequence>
<dbReference type="RefSeq" id="WP_341724227.1">
    <property type="nucleotide sequence ID" value="NZ_JBBWWT010000001.1"/>
</dbReference>
<feature type="transmembrane region" description="Helical" evidence="1">
    <location>
        <begin position="335"/>
        <end position="355"/>
    </location>
</feature>